<evidence type="ECO:0000313" key="1">
    <source>
        <dbReference type="EMBL" id="MPC90732.1"/>
    </source>
</evidence>
<proteinExistence type="predicted"/>
<sequence>MKVMTFEVNKLQPARIASLSLHREGWPDPGQVTGYCLPSCWPVKFEKELSTFPNPQLYFARVRKRCALLDS</sequence>
<accession>A0A5B7J3I4</accession>
<reference evidence="1 2" key="1">
    <citation type="submission" date="2019-05" db="EMBL/GenBank/DDBJ databases">
        <title>Another draft genome of Portunus trituberculatus and its Hox gene families provides insights of decapod evolution.</title>
        <authorList>
            <person name="Jeong J.-H."/>
            <person name="Song I."/>
            <person name="Kim S."/>
            <person name="Choi T."/>
            <person name="Kim D."/>
            <person name="Ryu S."/>
            <person name="Kim W."/>
        </authorList>
    </citation>
    <scope>NUCLEOTIDE SEQUENCE [LARGE SCALE GENOMIC DNA]</scope>
    <source>
        <tissue evidence="1">Muscle</tissue>
    </source>
</reference>
<dbReference type="EMBL" id="VSRR010085377">
    <property type="protein sequence ID" value="MPC90732.1"/>
    <property type="molecule type" value="Genomic_DNA"/>
</dbReference>
<name>A0A5B7J3I4_PORTR</name>
<organism evidence="1 2">
    <name type="scientific">Portunus trituberculatus</name>
    <name type="common">Swimming crab</name>
    <name type="synonym">Neptunus trituberculatus</name>
    <dbReference type="NCBI Taxonomy" id="210409"/>
    <lineage>
        <taxon>Eukaryota</taxon>
        <taxon>Metazoa</taxon>
        <taxon>Ecdysozoa</taxon>
        <taxon>Arthropoda</taxon>
        <taxon>Crustacea</taxon>
        <taxon>Multicrustacea</taxon>
        <taxon>Malacostraca</taxon>
        <taxon>Eumalacostraca</taxon>
        <taxon>Eucarida</taxon>
        <taxon>Decapoda</taxon>
        <taxon>Pleocyemata</taxon>
        <taxon>Brachyura</taxon>
        <taxon>Eubrachyura</taxon>
        <taxon>Portunoidea</taxon>
        <taxon>Portunidae</taxon>
        <taxon>Portuninae</taxon>
        <taxon>Portunus</taxon>
    </lineage>
</organism>
<comment type="caution">
    <text evidence="1">The sequence shown here is derived from an EMBL/GenBank/DDBJ whole genome shotgun (WGS) entry which is preliminary data.</text>
</comment>
<dbReference type="AlphaFoldDB" id="A0A5B7J3I4"/>
<dbReference type="Proteomes" id="UP000324222">
    <property type="component" value="Unassembled WGS sequence"/>
</dbReference>
<keyword evidence="2" id="KW-1185">Reference proteome</keyword>
<protein>
    <submittedName>
        <fullName evidence="1">Uncharacterized protein</fullName>
    </submittedName>
</protein>
<gene>
    <name evidence="1" type="ORF">E2C01_085729</name>
</gene>
<evidence type="ECO:0000313" key="2">
    <source>
        <dbReference type="Proteomes" id="UP000324222"/>
    </source>
</evidence>